<comment type="caution">
    <text evidence="2">The sequence shown here is derived from an EMBL/GenBank/DDBJ whole genome shotgun (WGS) entry which is preliminary data.</text>
</comment>
<protein>
    <submittedName>
        <fullName evidence="2">CcdC protein domain-containing protein</fullName>
    </submittedName>
</protein>
<feature type="transmembrane region" description="Helical" evidence="1">
    <location>
        <begin position="100"/>
        <end position="122"/>
    </location>
</feature>
<keyword evidence="3" id="KW-1185">Reference proteome</keyword>
<name>A0ABW1F2G8_9ACTN</name>
<accession>A0ABW1F2G8</accession>
<dbReference type="Proteomes" id="UP001596067">
    <property type="component" value="Unassembled WGS sequence"/>
</dbReference>
<feature type="transmembrane region" description="Helical" evidence="1">
    <location>
        <begin position="128"/>
        <end position="146"/>
    </location>
</feature>
<sequence length="161" mass="17245">MTALANVLVIIVVMVLVVQRQMRAQRLDSGRRTWLLPVLLGALALRDPQLVDRAHPGTSVALLACSLLAVLAMGCVWGWTVRLWRGEDGAVWAKGTRATVAAWSGMIAIRLGLFGIGAALHVHQTGSALLLGLAVLLLVRSLVVNWRARTLEPSYGATAAH</sequence>
<dbReference type="RefSeq" id="WP_313765778.1">
    <property type="nucleotide sequence ID" value="NZ_BAAAVH010000023.1"/>
</dbReference>
<dbReference type="EMBL" id="JBHSOD010000038">
    <property type="protein sequence ID" value="MFC5888315.1"/>
    <property type="molecule type" value="Genomic_DNA"/>
</dbReference>
<evidence type="ECO:0000313" key="2">
    <source>
        <dbReference type="EMBL" id="MFC5888315.1"/>
    </source>
</evidence>
<evidence type="ECO:0000313" key="3">
    <source>
        <dbReference type="Proteomes" id="UP001596067"/>
    </source>
</evidence>
<keyword evidence="1" id="KW-0812">Transmembrane</keyword>
<reference evidence="3" key="1">
    <citation type="journal article" date="2019" name="Int. J. Syst. Evol. Microbiol.">
        <title>The Global Catalogue of Microorganisms (GCM) 10K type strain sequencing project: providing services to taxonomists for standard genome sequencing and annotation.</title>
        <authorList>
            <consortium name="The Broad Institute Genomics Platform"/>
            <consortium name="The Broad Institute Genome Sequencing Center for Infectious Disease"/>
            <person name="Wu L."/>
            <person name="Ma J."/>
        </authorList>
    </citation>
    <scope>NUCLEOTIDE SEQUENCE [LARGE SCALE GENOMIC DNA]</scope>
    <source>
        <strain evidence="3">CGMCC 4.1469</strain>
    </source>
</reference>
<gene>
    <name evidence="2" type="ORF">ACFP0N_25450</name>
</gene>
<organism evidence="2 3">
    <name type="scientific">Kitasatospora aburaviensis</name>
    <dbReference type="NCBI Taxonomy" id="67265"/>
    <lineage>
        <taxon>Bacteria</taxon>
        <taxon>Bacillati</taxon>
        <taxon>Actinomycetota</taxon>
        <taxon>Actinomycetes</taxon>
        <taxon>Kitasatosporales</taxon>
        <taxon>Streptomycetaceae</taxon>
        <taxon>Kitasatospora</taxon>
    </lineage>
</organism>
<proteinExistence type="predicted"/>
<keyword evidence="1" id="KW-1133">Transmembrane helix</keyword>
<feature type="transmembrane region" description="Helical" evidence="1">
    <location>
        <begin position="57"/>
        <end position="79"/>
    </location>
</feature>
<keyword evidence="1" id="KW-0472">Membrane</keyword>
<evidence type="ECO:0000256" key="1">
    <source>
        <dbReference type="SAM" id="Phobius"/>
    </source>
</evidence>
<feature type="transmembrane region" description="Helical" evidence="1">
    <location>
        <begin position="6"/>
        <end position="22"/>
    </location>
</feature>